<proteinExistence type="predicted"/>
<dbReference type="EMBL" id="HACA01017259">
    <property type="protein sequence ID" value="CDW34620.1"/>
    <property type="molecule type" value="Transcribed_RNA"/>
</dbReference>
<sequence>MTCSFTYSFPYLKHLNPYFACSQILYVLSCTFLQQIWSREGSYVLDPLVMTMLSRARANSLETSSEVKMKNGSTTGWGTCHYLPINR</sequence>
<organism evidence="1">
    <name type="scientific">Lepeophtheirus salmonis</name>
    <name type="common">Salmon louse</name>
    <name type="synonym">Caligus salmonis</name>
    <dbReference type="NCBI Taxonomy" id="72036"/>
    <lineage>
        <taxon>Eukaryota</taxon>
        <taxon>Metazoa</taxon>
        <taxon>Ecdysozoa</taxon>
        <taxon>Arthropoda</taxon>
        <taxon>Crustacea</taxon>
        <taxon>Multicrustacea</taxon>
        <taxon>Hexanauplia</taxon>
        <taxon>Copepoda</taxon>
        <taxon>Siphonostomatoida</taxon>
        <taxon>Caligidae</taxon>
        <taxon>Lepeophtheirus</taxon>
    </lineage>
</organism>
<protein>
    <submittedName>
        <fullName evidence="1">Uncharacterized protein</fullName>
    </submittedName>
</protein>
<reference evidence="1" key="1">
    <citation type="submission" date="2014-05" db="EMBL/GenBank/DDBJ databases">
        <authorList>
            <person name="Chronopoulou M."/>
        </authorList>
    </citation>
    <scope>NUCLEOTIDE SEQUENCE</scope>
    <source>
        <tissue evidence="1">Whole organism</tissue>
    </source>
</reference>
<dbReference type="AlphaFoldDB" id="A0A0K2U980"/>
<name>A0A0K2U980_LEPSM</name>
<evidence type="ECO:0000313" key="1">
    <source>
        <dbReference type="EMBL" id="CDW34620.1"/>
    </source>
</evidence>
<accession>A0A0K2U980</accession>